<dbReference type="AlphaFoldDB" id="A0A0C9YSE2"/>
<dbReference type="EMBL" id="KN833844">
    <property type="protein sequence ID" value="KIK16869.1"/>
    <property type="molecule type" value="Genomic_DNA"/>
</dbReference>
<evidence type="ECO:0000313" key="2">
    <source>
        <dbReference type="Proteomes" id="UP000054018"/>
    </source>
</evidence>
<evidence type="ECO:0008006" key="3">
    <source>
        <dbReference type="Google" id="ProtNLM"/>
    </source>
</evidence>
<organism evidence="1 2">
    <name type="scientific">Pisolithus microcarpus 441</name>
    <dbReference type="NCBI Taxonomy" id="765257"/>
    <lineage>
        <taxon>Eukaryota</taxon>
        <taxon>Fungi</taxon>
        <taxon>Dikarya</taxon>
        <taxon>Basidiomycota</taxon>
        <taxon>Agaricomycotina</taxon>
        <taxon>Agaricomycetes</taxon>
        <taxon>Agaricomycetidae</taxon>
        <taxon>Boletales</taxon>
        <taxon>Sclerodermatineae</taxon>
        <taxon>Pisolithaceae</taxon>
        <taxon>Pisolithus</taxon>
    </lineage>
</organism>
<protein>
    <recommendedName>
        <fullName evidence="3">Ubiquinone biosynthesis protein</fullName>
    </recommendedName>
</protein>
<reference evidence="2" key="2">
    <citation type="submission" date="2015-01" db="EMBL/GenBank/DDBJ databases">
        <title>Evolutionary Origins and Diversification of the Mycorrhizal Mutualists.</title>
        <authorList>
            <consortium name="DOE Joint Genome Institute"/>
            <consortium name="Mycorrhizal Genomics Consortium"/>
            <person name="Kohler A."/>
            <person name="Kuo A."/>
            <person name="Nagy L.G."/>
            <person name="Floudas D."/>
            <person name="Copeland A."/>
            <person name="Barry K.W."/>
            <person name="Cichocki N."/>
            <person name="Veneault-Fourrey C."/>
            <person name="LaButti K."/>
            <person name="Lindquist E.A."/>
            <person name="Lipzen A."/>
            <person name="Lundell T."/>
            <person name="Morin E."/>
            <person name="Murat C."/>
            <person name="Riley R."/>
            <person name="Ohm R."/>
            <person name="Sun H."/>
            <person name="Tunlid A."/>
            <person name="Henrissat B."/>
            <person name="Grigoriev I.V."/>
            <person name="Hibbett D.S."/>
            <person name="Martin F."/>
        </authorList>
    </citation>
    <scope>NUCLEOTIDE SEQUENCE [LARGE SCALE GENOMIC DNA]</scope>
    <source>
        <strain evidence="2">441</strain>
    </source>
</reference>
<sequence length="166" mass="18540">MATTRQVRCVFKHQKDLNVCQFYSSRLLQLAVPLVKSHGFTREALARSVLSLPKPHTEPLSDTAVSALFGQGDDARRTLLNAWLEDARRCMREEAPSESPRMRHVLRSRLAMNEPVLDHLPEAFALLATSSSVLPVDPTPILKHAAYVADDACWIVHPSAKEVGQY</sequence>
<evidence type="ECO:0000313" key="1">
    <source>
        <dbReference type="EMBL" id="KIK16869.1"/>
    </source>
</evidence>
<accession>A0A0C9YSE2</accession>
<gene>
    <name evidence="1" type="ORF">PISMIDRAFT_112537</name>
</gene>
<dbReference type="Proteomes" id="UP000054018">
    <property type="component" value="Unassembled WGS sequence"/>
</dbReference>
<reference evidence="1 2" key="1">
    <citation type="submission" date="2014-04" db="EMBL/GenBank/DDBJ databases">
        <authorList>
            <consortium name="DOE Joint Genome Institute"/>
            <person name="Kuo A."/>
            <person name="Kohler A."/>
            <person name="Costa M.D."/>
            <person name="Nagy L.G."/>
            <person name="Floudas D."/>
            <person name="Copeland A."/>
            <person name="Barry K.W."/>
            <person name="Cichocki N."/>
            <person name="Veneault-Fourrey C."/>
            <person name="LaButti K."/>
            <person name="Lindquist E.A."/>
            <person name="Lipzen A."/>
            <person name="Lundell T."/>
            <person name="Morin E."/>
            <person name="Murat C."/>
            <person name="Sun H."/>
            <person name="Tunlid A."/>
            <person name="Henrissat B."/>
            <person name="Grigoriev I.V."/>
            <person name="Hibbett D.S."/>
            <person name="Martin F."/>
            <person name="Nordberg H.P."/>
            <person name="Cantor M.N."/>
            <person name="Hua S.X."/>
        </authorList>
    </citation>
    <scope>NUCLEOTIDE SEQUENCE [LARGE SCALE GENOMIC DNA]</scope>
    <source>
        <strain evidence="1 2">441</strain>
    </source>
</reference>
<name>A0A0C9YSE2_9AGAM</name>
<feature type="non-terminal residue" evidence="1">
    <location>
        <position position="166"/>
    </location>
</feature>
<proteinExistence type="predicted"/>
<dbReference type="HOGENOM" id="CLU_1606627_0_0_1"/>
<dbReference type="STRING" id="765257.A0A0C9YSE2"/>
<dbReference type="OrthoDB" id="619536at2759"/>
<keyword evidence="2" id="KW-1185">Reference proteome</keyword>